<dbReference type="OrthoDB" id="7915at2157"/>
<dbReference type="InterPro" id="IPR035985">
    <property type="entry name" value="Ubiquitin-activating_enz"/>
</dbReference>
<proteinExistence type="inferred from homology"/>
<accession>A0A371QYP8</accession>
<name>A0A371QYP8_9CREN</name>
<feature type="domain" description="THIF-type NAD/FAD binding fold" evidence="2">
    <location>
        <begin position="7"/>
        <end position="238"/>
    </location>
</feature>
<dbReference type="AlphaFoldDB" id="A0A371QYP8"/>
<evidence type="ECO:0000313" key="3">
    <source>
        <dbReference type="EMBL" id="RFA95861.1"/>
    </source>
</evidence>
<evidence type="ECO:0000313" key="4">
    <source>
        <dbReference type="Proteomes" id="UP000256877"/>
    </source>
</evidence>
<gene>
    <name evidence="3" type="ORF">CGL52_12070</name>
</gene>
<comment type="caution">
    <text evidence="3">The sequence shown here is derived from an EMBL/GenBank/DDBJ whole genome shotgun (WGS) entry which is preliminary data.</text>
</comment>
<dbReference type="Proteomes" id="UP000256877">
    <property type="component" value="Unassembled WGS sequence"/>
</dbReference>
<dbReference type="GO" id="GO:0005737">
    <property type="term" value="C:cytoplasm"/>
    <property type="evidence" value="ECO:0007669"/>
    <property type="project" value="TreeGrafter"/>
</dbReference>
<dbReference type="PANTHER" id="PTHR10953">
    <property type="entry name" value="UBIQUITIN-ACTIVATING ENZYME E1"/>
    <property type="match status" value="1"/>
</dbReference>
<dbReference type="GO" id="GO:0016779">
    <property type="term" value="F:nucleotidyltransferase activity"/>
    <property type="evidence" value="ECO:0007669"/>
    <property type="project" value="TreeGrafter"/>
</dbReference>
<organism evidence="3 4">
    <name type="scientific">Pyrobaculum aerophilum</name>
    <dbReference type="NCBI Taxonomy" id="13773"/>
    <lineage>
        <taxon>Archaea</taxon>
        <taxon>Thermoproteota</taxon>
        <taxon>Thermoprotei</taxon>
        <taxon>Thermoproteales</taxon>
        <taxon>Thermoproteaceae</taxon>
        <taxon>Pyrobaculum</taxon>
    </lineage>
</organism>
<dbReference type="GO" id="GO:0004792">
    <property type="term" value="F:thiosulfate-cyanide sulfurtransferase activity"/>
    <property type="evidence" value="ECO:0007669"/>
    <property type="project" value="TreeGrafter"/>
</dbReference>
<dbReference type="PANTHER" id="PTHR10953:SF102">
    <property type="entry name" value="ADENYLYLTRANSFERASE AND SULFURTRANSFERASE MOCS3"/>
    <property type="match status" value="1"/>
</dbReference>
<dbReference type="InterPro" id="IPR000594">
    <property type="entry name" value="ThiF_NAD_FAD-bd"/>
</dbReference>
<dbReference type="Gene3D" id="3.40.50.720">
    <property type="entry name" value="NAD(P)-binding Rossmann-like Domain"/>
    <property type="match status" value="1"/>
</dbReference>
<reference evidence="3 4" key="1">
    <citation type="submission" date="2017-07" db="EMBL/GenBank/DDBJ databases">
        <title>Draft genome sequence of aerobic hyperthermophilic archaea, Pyrobaculum aerophilum YKB31 and YKB32.</title>
        <authorList>
            <person name="Mochizuki T."/>
            <person name="Berliner A.J."/>
            <person name="Yoshida-Takashima Y."/>
            <person name="Takaki Y."/>
            <person name="Nunoura T."/>
            <person name="Takai K."/>
        </authorList>
    </citation>
    <scope>NUCLEOTIDE SEQUENCE [LARGE SCALE GENOMIC DNA]</scope>
    <source>
        <strain evidence="3 4">YKB32</strain>
    </source>
</reference>
<dbReference type="RefSeq" id="WP_116430616.1">
    <property type="nucleotide sequence ID" value="NZ_NMUF01000048.1"/>
</dbReference>
<evidence type="ECO:0000256" key="1">
    <source>
        <dbReference type="ARBA" id="ARBA00009919"/>
    </source>
</evidence>
<dbReference type="SUPFAM" id="SSF69572">
    <property type="entry name" value="Activating enzymes of the ubiquitin-like proteins"/>
    <property type="match status" value="1"/>
</dbReference>
<dbReference type="EMBL" id="NMUF01000048">
    <property type="protein sequence ID" value="RFA95861.1"/>
    <property type="molecule type" value="Genomic_DNA"/>
</dbReference>
<dbReference type="InterPro" id="IPR045886">
    <property type="entry name" value="ThiF/MoeB/HesA"/>
</dbReference>
<dbReference type="GO" id="GO:0008641">
    <property type="term" value="F:ubiquitin-like modifier activating enzyme activity"/>
    <property type="evidence" value="ECO:0007669"/>
    <property type="project" value="InterPro"/>
</dbReference>
<evidence type="ECO:0000259" key="2">
    <source>
        <dbReference type="Pfam" id="PF00899"/>
    </source>
</evidence>
<comment type="similarity">
    <text evidence="1">Belongs to the HesA/MoeB/ThiF family.</text>
</comment>
<dbReference type="CDD" id="cd00757">
    <property type="entry name" value="ThiF_MoeB_HesA_family"/>
    <property type="match status" value="1"/>
</dbReference>
<sequence length="256" mass="27416">MKVLDRYSRQIPVIGEEGQKKIGRTSIAVFGVGGLGTLIARYVAGGGFKKLVLVDFDTVSIPDIHRQILYTSHDVGKPKAEVAARVLSAVNPEVEVVPVAEPISPDLADRIMSEVDIAVDALDNWASRHVVNAAAVRKGKALIHGAVQEWYGHVTTIIPGKTPCLEDLFGRFKALPSCAAGFCPVLGPSVGVISSLMALEVFRTALGAPALAGKLLVVDLKHMTFDIIEIEKNPNCPVCGRARGVFDRGQKFKEAL</sequence>
<protein>
    <submittedName>
        <fullName evidence="3">Thiamine biosynthesis protein ThiF</fullName>
    </submittedName>
</protein>
<dbReference type="FunFam" id="3.40.50.720:FF:000080">
    <property type="entry name" value="Thiazole biosynthesis adenylyltransferase ThiF"/>
    <property type="match status" value="1"/>
</dbReference>
<dbReference type="Pfam" id="PF00899">
    <property type="entry name" value="ThiF"/>
    <property type="match status" value="1"/>
</dbReference>